<comment type="caution">
    <text evidence="1">The sequence shown here is derived from an EMBL/GenBank/DDBJ whole genome shotgun (WGS) entry which is preliminary data.</text>
</comment>
<sequence>MNSRSRDFRGNKAALFDGIEEGGIRASASYSHEIDEHDNEMALEGLQDRVILLKRVITILPCRLFFFPFSFDHWICCGNVKYLRLGRFCSSLLLLQKLHSKTHVAILSFLILVIHLNLL</sequence>
<dbReference type="InParanoid" id="A0A7J7CXT7"/>
<accession>A0A7J7CXT7</accession>
<dbReference type="AlphaFoldDB" id="A0A7J7CXT7"/>
<name>A0A7J7CXT7_TRIWF</name>
<evidence type="ECO:0000313" key="2">
    <source>
        <dbReference type="Proteomes" id="UP000593562"/>
    </source>
</evidence>
<evidence type="ECO:0000313" key="1">
    <source>
        <dbReference type="EMBL" id="KAF5738911.1"/>
    </source>
</evidence>
<dbReference type="Proteomes" id="UP000593562">
    <property type="component" value="Unassembled WGS sequence"/>
</dbReference>
<proteinExistence type="predicted"/>
<gene>
    <name evidence="1" type="ORF">HS088_TW12G00107</name>
</gene>
<protein>
    <submittedName>
        <fullName evidence="1">Uncharacterized protein</fullName>
    </submittedName>
</protein>
<organism evidence="1 2">
    <name type="scientific">Tripterygium wilfordii</name>
    <name type="common">Thunder God vine</name>
    <dbReference type="NCBI Taxonomy" id="458696"/>
    <lineage>
        <taxon>Eukaryota</taxon>
        <taxon>Viridiplantae</taxon>
        <taxon>Streptophyta</taxon>
        <taxon>Embryophyta</taxon>
        <taxon>Tracheophyta</taxon>
        <taxon>Spermatophyta</taxon>
        <taxon>Magnoliopsida</taxon>
        <taxon>eudicotyledons</taxon>
        <taxon>Gunneridae</taxon>
        <taxon>Pentapetalae</taxon>
        <taxon>rosids</taxon>
        <taxon>fabids</taxon>
        <taxon>Celastrales</taxon>
        <taxon>Celastraceae</taxon>
        <taxon>Tripterygium</taxon>
    </lineage>
</organism>
<dbReference type="EMBL" id="JAAARO010000012">
    <property type="protein sequence ID" value="KAF5738911.1"/>
    <property type="molecule type" value="Genomic_DNA"/>
</dbReference>
<keyword evidence="2" id="KW-1185">Reference proteome</keyword>
<reference evidence="1 2" key="1">
    <citation type="journal article" date="2020" name="Nat. Commun.">
        <title>Genome of Tripterygium wilfordii and identification of cytochrome P450 involved in triptolide biosynthesis.</title>
        <authorList>
            <person name="Tu L."/>
            <person name="Su P."/>
            <person name="Zhang Z."/>
            <person name="Gao L."/>
            <person name="Wang J."/>
            <person name="Hu T."/>
            <person name="Zhou J."/>
            <person name="Zhang Y."/>
            <person name="Zhao Y."/>
            <person name="Liu Y."/>
            <person name="Song Y."/>
            <person name="Tong Y."/>
            <person name="Lu Y."/>
            <person name="Yang J."/>
            <person name="Xu C."/>
            <person name="Jia M."/>
            <person name="Peters R.J."/>
            <person name="Huang L."/>
            <person name="Gao W."/>
        </authorList>
    </citation>
    <scope>NUCLEOTIDE SEQUENCE [LARGE SCALE GENOMIC DNA]</scope>
    <source>
        <strain evidence="2">cv. XIE 37</strain>
        <tissue evidence="1">Leaf</tissue>
    </source>
</reference>